<organism evidence="1 2">
    <name type="scientific">Rotaria sordida</name>
    <dbReference type="NCBI Taxonomy" id="392033"/>
    <lineage>
        <taxon>Eukaryota</taxon>
        <taxon>Metazoa</taxon>
        <taxon>Spiralia</taxon>
        <taxon>Gnathifera</taxon>
        <taxon>Rotifera</taxon>
        <taxon>Eurotatoria</taxon>
        <taxon>Bdelloidea</taxon>
        <taxon>Philodinida</taxon>
        <taxon>Philodinidae</taxon>
        <taxon>Rotaria</taxon>
    </lineage>
</organism>
<gene>
    <name evidence="1" type="ORF">ZHD862_LOCUS36693</name>
</gene>
<protein>
    <submittedName>
        <fullName evidence="1">Uncharacterized protein</fullName>
    </submittedName>
</protein>
<reference evidence="1" key="1">
    <citation type="submission" date="2021-02" db="EMBL/GenBank/DDBJ databases">
        <authorList>
            <person name="Nowell W R."/>
        </authorList>
    </citation>
    <scope>NUCLEOTIDE SEQUENCE</scope>
</reference>
<comment type="caution">
    <text evidence="1">The sequence shown here is derived from an EMBL/GenBank/DDBJ whole genome shotgun (WGS) entry which is preliminary data.</text>
</comment>
<accession>A0A815S2F6</accession>
<evidence type="ECO:0000313" key="1">
    <source>
        <dbReference type="EMBL" id="CAF1483996.1"/>
    </source>
</evidence>
<dbReference type="AlphaFoldDB" id="A0A815S2F6"/>
<dbReference type="Proteomes" id="UP000663864">
    <property type="component" value="Unassembled WGS sequence"/>
</dbReference>
<dbReference type="EMBL" id="CAJNOT010006176">
    <property type="protein sequence ID" value="CAF1483996.1"/>
    <property type="molecule type" value="Genomic_DNA"/>
</dbReference>
<name>A0A815S2F6_9BILA</name>
<sequence length="190" mass="20452">MEAISTEVIIPTSSIIAPDQFTLVSTATIRTITTTSITTITPTTTITTSTTTITLTTTITTITPTTTITTSTTTITPTTAITTSTTPNIICPRWLQFGLIINVTTNASHPEFTFCFHVNQSSSDVTVAANTWVPCANWKVSGAADPLMDLYVIGNNLKMLAQNDDGNSIPHLNCYASVLSYRLDHGNYRV</sequence>
<proteinExistence type="predicted"/>
<evidence type="ECO:0000313" key="2">
    <source>
        <dbReference type="Proteomes" id="UP000663864"/>
    </source>
</evidence>
<feature type="non-terminal residue" evidence="1">
    <location>
        <position position="190"/>
    </location>
</feature>